<keyword evidence="3" id="KW-1185">Reference proteome</keyword>
<keyword evidence="1" id="KW-1133">Transmembrane helix</keyword>
<dbReference type="InterPro" id="IPR014175">
    <property type="entry name" value="CHP02808"/>
</dbReference>
<proteinExistence type="predicted"/>
<evidence type="ECO:0000313" key="3">
    <source>
        <dbReference type="Proteomes" id="UP000240987"/>
    </source>
</evidence>
<feature type="transmembrane region" description="Helical" evidence="1">
    <location>
        <begin position="12"/>
        <end position="36"/>
    </location>
</feature>
<evidence type="ECO:0000256" key="1">
    <source>
        <dbReference type="SAM" id="Phobius"/>
    </source>
</evidence>
<sequence>MSTLESIIWHVLGYSALPIILLIGYCITVAFGCFLLELTGYGSDE</sequence>
<evidence type="ECO:0000313" key="2">
    <source>
        <dbReference type="EMBL" id="PSU48330.1"/>
    </source>
</evidence>
<dbReference type="EMBL" id="PYMJ01000010">
    <property type="protein sequence ID" value="PSU48330.1"/>
    <property type="molecule type" value="Genomic_DNA"/>
</dbReference>
<keyword evidence="1" id="KW-0812">Transmembrane</keyword>
<name>A0A2T3JH93_9GAMM</name>
<dbReference type="Proteomes" id="UP000240987">
    <property type="component" value="Unassembled WGS sequence"/>
</dbReference>
<keyword evidence="1" id="KW-0472">Membrane</keyword>
<dbReference type="Pfam" id="PF09574">
    <property type="entry name" value="DUF2374"/>
    <property type="match status" value="1"/>
</dbReference>
<reference evidence="2 3" key="1">
    <citation type="submission" date="2018-01" db="EMBL/GenBank/DDBJ databases">
        <title>Whole genome sequencing of Histamine producing bacteria.</title>
        <authorList>
            <person name="Butler K."/>
        </authorList>
    </citation>
    <scope>NUCLEOTIDE SEQUENCE [LARGE SCALE GENOMIC DNA]</scope>
    <source>
        <strain evidence="2 3">JCM 12947</strain>
    </source>
</reference>
<dbReference type="NCBIfam" id="TIGR02808">
    <property type="entry name" value="short_TIGR02808"/>
    <property type="match status" value="1"/>
</dbReference>
<dbReference type="OrthoDB" id="6198493at2"/>
<dbReference type="RefSeq" id="WP_107242935.1">
    <property type="nucleotide sequence ID" value="NZ_PYMJ01000010.1"/>
</dbReference>
<comment type="caution">
    <text evidence="2">The sequence shown here is derived from an EMBL/GenBank/DDBJ whole genome shotgun (WGS) entry which is preliminary data.</text>
</comment>
<protein>
    <submittedName>
        <fullName evidence="2">TIGR02808 family protein</fullName>
    </submittedName>
</protein>
<dbReference type="AlphaFoldDB" id="A0A2T3JH93"/>
<organism evidence="2 3">
    <name type="scientific">Photobacterium frigidiphilum</name>
    <dbReference type="NCBI Taxonomy" id="264736"/>
    <lineage>
        <taxon>Bacteria</taxon>
        <taxon>Pseudomonadati</taxon>
        <taxon>Pseudomonadota</taxon>
        <taxon>Gammaproteobacteria</taxon>
        <taxon>Vibrionales</taxon>
        <taxon>Vibrionaceae</taxon>
        <taxon>Photobacterium</taxon>
    </lineage>
</organism>
<accession>A0A2T3JH93</accession>
<gene>
    <name evidence="2" type="ORF">C9J12_11990</name>
</gene>